<dbReference type="AlphaFoldDB" id="V5HZT3"/>
<dbReference type="EMBL" id="GANP01004205">
    <property type="protein sequence ID" value="JAB80263.1"/>
    <property type="molecule type" value="mRNA"/>
</dbReference>
<feature type="compositionally biased region" description="Low complexity" evidence="1">
    <location>
        <begin position="216"/>
        <end position="225"/>
    </location>
</feature>
<feature type="region of interest" description="Disordered" evidence="1">
    <location>
        <begin position="14"/>
        <end position="41"/>
    </location>
</feature>
<accession>V5HZT3</accession>
<feature type="compositionally biased region" description="Low complexity" evidence="1">
    <location>
        <begin position="82"/>
        <end position="94"/>
    </location>
</feature>
<reference evidence="2" key="1">
    <citation type="journal article" date="2015" name="Sci. Rep.">
        <title>Tissue- and time-dependent transcription in Ixodes ricinus salivary glands and midguts when blood feeding on the vertebrate host.</title>
        <authorList>
            <person name="Kotsyfakis M."/>
            <person name="Schwarz A."/>
            <person name="Erhart J."/>
            <person name="Ribeiro J.M."/>
        </authorList>
    </citation>
    <scope>NUCLEOTIDE SEQUENCE</scope>
    <source>
        <tissue evidence="2">Salivary gland and midgut</tissue>
    </source>
</reference>
<name>V5HZT3_IXORI</name>
<sequence length="249" mass="26724">MAQQLLERALVDARAEMEAKKHNDSTSRPPSSSTNVVDGEASRLAGEILSAAVSATAQTLREASHREERATSDKRPPTGQLPQQQHDPPETQQQRHQQSPSAARRLLTSARDKAHFLADPATSPEPALREVLGAGLSSSKKPSEPRCAEIVVHEMDDELSEAGSEDVELLGHRYETAAPRSSVRGESLATELRRCREPSPGDSGVQSQESGDEAAAKQASASSTARRWRTKLMAGFAPGTGSRICCSIV</sequence>
<feature type="compositionally biased region" description="Basic and acidic residues" evidence="1">
    <location>
        <begin position="14"/>
        <end position="25"/>
    </location>
</feature>
<feature type="region of interest" description="Disordered" evidence="1">
    <location>
        <begin position="173"/>
        <end position="227"/>
    </location>
</feature>
<feature type="compositionally biased region" description="Basic and acidic residues" evidence="1">
    <location>
        <begin position="62"/>
        <end position="76"/>
    </location>
</feature>
<evidence type="ECO:0000256" key="1">
    <source>
        <dbReference type="SAM" id="MobiDB-lite"/>
    </source>
</evidence>
<protein>
    <submittedName>
        <fullName evidence="2">Uncharacterized protein</fullName>
    </submittedName>
</protein>
<feature type="region of interest" description="Disordered" evidence="1">
    <location>
        <begin position="55"/>
        <end position="112"/>
    </location>
</feature>
<organism evidence="2">
    <name type="scientific">Ixodes ricinus</name>
    <name type="common">Common tick</name>
    <name type="synonym">Acarus ricinus</name>
    <dbReference type="NCBI Taxonomy" id="34613"/>
    <lineage>
        <taxon>Eukaryota</taxon>
        <taxon>Metazoa</taxon>
        <taxon>Ecdysozoa</taxon>
        <taxon>Arthropoda</taxon>
        <taxon>Chelicerata</taxon>
        <taxon>Arachnida</taxon>
        <taxon>Acari</taxon>
        <taxon>Parasitiformes</taxon>
        <taxon>Ixodida</taxon>
        <taxon>Ixodoidea</taxon>
        <taxon>Ixodidae</taxon>
        <taxon>Ixodinae</taxon>
        <taxon>Ixodes</taxon>
    </lineage>
</organism>
<evidence type="ECO:0000313" key="2">
    <source>
        <dbReference type="EMBL" id="JAB80263.1"/>
    </source>
</evidence>
<proteinExistence type="evidence at transcript level"/>
<feature type="compositionally biased region" description="Polar residues" evidence="1">
    <location>
        <begin position="26"/>
        <end position="36"/>
    </location>
</feature>